<protein>
    <submittedName>
        <fullName evidence="1">Uncharacterized protein</fullName>
    </submittedName>
</protein>
<keyword evidence="2" id="KW-1185">Reference proteome</keyword>
<proteinExistence type="predicted"/>
<organism evidence="1 2">
    <name type="scientific">Frigoriglobus tundricola</name>
    <dbReference type="NCBI Taxonomy" id="2774151"/>
    <lineage>
        <taxon>Bacteria</taxon>
        <taxon>Pseudomonadati</taxon>
        <taxon>Planctomycetota</taxon>
        <taxon>Planctomycetia</taxon>
        <taxon>Gemmatales</taxon>
        <taxon>Gemmataceae</taxon>
        <taxon>Frigoriglobus</taxon>
    </lineage>
</organism>
<evidence type="ECO:0000313" key="1">
    <source>
        <dbReference type="EMBL" id="QJW97274.1"/>
    </source>
</evidence>
<reference evidence="2" key="1">
    <citation type="submission" date="2020-05" db="EMBL/GenBank/DDBJ databases">
        <title>Frigoriglobus tundricola gen. nov., sp. nov., a psychrotolerant cellulolytic planctomycete of the family Gemmataceae with two divergent copies of 16S rRNA gene.</title>
        <authorList>
            <person name="Kulichevskaya I.S."/>
            <person name="Ivanova A.A."/>
            <person name="Naumoff D.G."/>
            <person name="Beletsky A.V."/>
            <person name="Rijpstra W.I.C."/>
            <person name="Sinninghe Damste J.S."/>
            <person name="Mardanov A.V."/>
            <person name="Ravin N.V."/>
            <person name="Dedysh S.N."/>
        </authorList>
    </citation>
    <scope>NUCLEOTIDE SEQUENCE [LARGE SCALE GENOMIC DNA]</scope>
    <source>
        <strain evidence="2">PL17</strain>
    </source>
</reference>
<evidence type="ECO:0000313" key="2">
    <source>
        <dbReference type="Proteomes" id="UP000503447"/>
    </source>
</evidence>
<gene>
    <name evidence="1" type="ORF">FTUN_4844</name>
</gene>
<dbReference type="KEGG" id="ftj:FTUN_4844"/>
<dbReference type="AlphaFoldDB" id="A0A6M5YV00"/>
<name>A0A6M5YV00_9BACT</name>
<dbReference type="EMBL" id="CP053452">
    <property type="protein sequence ID" value="QJW97274.1"/>
    <property type="molecule type" value="Genomic_DNA"/>
</dbReference>
<dbReference type="Proteomes" id="UP000503447">
    <property type="component" value="Chromosome"/>
</dbReference>
<accession>A0A6M5YV00</accession>
<sequence>MVLTLSSVEPPADTCAKMNEPKLPLLRYFAHPTAFPHCSRGDSFGIFYY</sequence>